<dbReference type="InterPro" id="IPR006089">
    <property type="entry name" value="Acyl-CoA_DH_CS"/>
</dbReference>
<dbReference type="InterPro" id="IPR009100">
    <property type="entry name" value="AcylCoA_DH/oxidase_NM_dom_sf"/>
</dbReference>
<comment type="similarity">
    <text evidence="2">Belongs to the acyl-CoA dehydrogenase family.</text>
</comment>
<dbReference type="FunFam" id="2.40.110.10:FF:000002">
    <property type="entry name" value="Acyl-CoA dehydrogenase fadE12"/>
    <property type="match status" value="1"/>
</dbReference>
<dbReference type="KEGG" id="hyl:LPB072_21165"/>
<evidence type="ECO:0000259" key="6">
    <source>
        <dbReference type="Pfam" id="PF00441"/>
    </source>
</evidence>
<evidence type="ECO:0000256" key="3">
    <source>
        <dbReference type="ARBA" id="ARBA00022630"/>
    </source>
</evidence>
<feature type="domain" description="Acyl-CoA dehydrogenase/oxidase N-terminal" evidence="8">
    <location>
        <begin position="17"/>
        <end position="128"/>
    </location>
</feature>
<dbReference type="InterPro" id="IPR013786">
    <property type="entry name" value="AcylCoA_DH/ox_N"/>
</dbReference>
<evidence type="ECO:0000256" key="2">
    <source>
        <dbReference type="ARBA" id="ARBA00009347"/>
    </source>
</evidence>
<name>A0A167HP46_9BURK</name>
<dbReference type="SUPFAM" id="SSF56645">
    <property type="entry name" value="Acyl-CoA dehydrogenase NM domain-like"/>
    <property type="match status" value="1"/>
</dbReference>
<dbReference type="InterPro" id="IPR037069">
    <property type="entry name" value="AcylCoA_DH/ox_N_sf"/>
</dbReference>
<dbReference type="InterPro" id="IPR006091">
    <property type="entry name" value="Acyl-CoA_Oxase/DH_mid-dom"/>
</dbReference>
<evidence type="ECO:0000313" key="9">
    <source>
        <dbReference type="EMBL" id="AOW14954.1"/>
    </source>
</evidence>
<dbReference type="PANTHER" id="PTHR48083:SF28">
    <property type="entry name" value="ACYL-COA DEHYDROGENASE FAMILY PROTEIN (AFU_ORTHOLOGUE AFUA_6G10880)-RELATED"/>
    <property type="match status" value="1"/>
</dbReference>
<dbReference type="InterPro" id="IPR046373">
    <property type="entry name" value="Acyl-CoA_Oxase/DH_mid-dom_sf"/>
</dbReference>
<dbReference type="EMBL" id="CP017476">
    <property type="protein sequence ID" value="AOW14954.1"/>
    <property type="molecule type" value="Genomic_DNA"/>
</dbReference>
<evidence type="ECO:0000259" key="8">
    <source>
        <dbReference type="Pfam" id="PF02771"/>
    </source>
</evidence>
<keyword evidence="3" id="KW-0285">Flavoprotein</keyword>
<dbReference type="SUPFAM" id="SSF47203">
    <property type="entry name" value="Acyl-CoA dehydrogenase C-terminal domain-like"/>
    <property type="match status" value="1"/>
</dbReference>
<dbReference type="Gene3D" id="1.20.140.10">
    <property type="entry name" value="Butyryl-CoA Dehydrogenase, subunit A, domain 3"/>
    <property type="match status" value="1"/>
</dbReference>
<evidence type="ECO:0000259" key="7">
    <source>
        <dbReference type="Pfam" id="PF02770"/>
    </source>
</evidence>
<dbReference type="InterPro" id="IPR036250">
    <property type="entry name" value="AcylCo_DH-like_C"/>
</dbReference>
<evidence type="ECO:0000313" key="11">
    <source>
        <dbReference type="Proteomes" id="UP000185657"/>
    </source>
</evidence>
<feature type="domain" description="Acyl-CoA oxidase/dehydrogenase middle" evidence="7">
    <location>
        <begin position="132"/>
        <end position="226"/>
    </location>
</feature>
<dbReference type="InterPro" id="IPR009075">
    <property type="entry name" value="AcylCo_DH/oxidase_C"/>
</dbReference>
<organism evidence="9 12">
    <name type="scientific">Hydrogenophaga crassostreae</name>
    <dbReference type="NCBI Taxonomy" id="1763535"/>
    <lineage>
        <taxon>Bacteria</taxon>
        <taxon>Pseudomonadati</taxon>
        <taxon>Pseudomonadota</taxon>
        <taxon>Betaproteobacteria</taxon>
        <taxon>Burkholderiales</taxon>
        <taxon>Comamonadaceae</taxon>
        <taxon>Hydrogenophaga</taxon>
    </lineage>
</organism>
<dbReference type="Pfam" id="PF00441">
    <property type="entry name" value="Acyl-CoA_dh_1"/>
    <property type="match status" value="1"/>
</dbReference>
<gene>
    <name evidence="9" type="ORF">LPB072_21165</name>
    <name evidence="10" type="ORF">LPB72_12835</name>
</gene>
<evidence type="ECO:0000256" key="5">
    <source>
        <dbReference type="ARBA" id="ARBA00023002"/>
    </source>
</evidence>
<evidence type="ECO:0000313" key="10">
    <source>
        <dbReference type="EMBL" id="OAD41520.1"/>
    </source>
</evidence>
<dbReference type="Proteomes" id="UP000185680">
    <property type="component" value="Chromosome"/>
</dbReference>
<dbReference type="AlphaFoldDB" id="A0A167HP46"/>
<dbReference type="STRING" id="1763535.LPB072_21165"/>
<dbReference type="PROSITE" id="PS00072">
    <property type="entry name" value="ACYL_COA_DH_1"/>
    <property type="match status" value="1"/>
</dbReference>
<reference evidence="10 11" key="1">
    <citation type="submission" date="2016-02" db="EMBL/GenBank/DDBJ databases">
        <title>Draft genome sequence of Hydrogenophaga sp. LPB0072.</title>
        <authorList>
            <person name="Shin S.-K."/>
            <person name="Yi H."/>
        </authorList>
    </citation>
    <scope>NUCLEOTIDE SEQUENCE [LARGE SCALE GENOMIC DNA]</scope>
    <source>
        <strain evidence="10 11">LPB0072</strain>
    </source>
</reference>
<accession>A0A167HP46</accession>
<dbReference type="Pfam" id="PF02771">
    <property type="entry name" value="Acyl-CoA_dh_N"/>
    <property type="match status" value="1"/>
</dbReference>
<evidence type="ECO:0000313" key="12">
    <source>
        <dbReference type="Proteomes" id="UP000185680"/>
    </source>
</evidence>
<dbReference type="Gene3D" id="2.40.110.10">
    <property type="entry name" value="Butyryl-CoA Dehydrogenase, subunit A, domain 2"/>
    <property type="match status" value="1"/>
</dbReference>
<dbReference type="GO" id="GO:0005737">
    <property type="term" value="C:cytoplasm"/>
    <property type="evidence" value="ECO:0007669"/>
    <property type="project" value="TreeGrafter"/>
</dbReference>
<keyword evidence="11" id="KW-1185">Reference proteome</keyword>
<sequence length="392" mass="41797">MNAETATMHADGFSAHELRALIDTVERFAREEIVPHVAAWEAAGEIPRELYGKAAGLGLLGLGYPEHLGGTPAPWRARNALSQTLARVGGSGGLVASLLSLNIGLPPVLAHGSAELQAAVVPPVLRGDAIAALGITEPGGGSDVASLRTTARRDGDHYVVNGEKVFITSGMRCDWLTLAARTAPESKGASGISMLLVPCDAPGLSRTQLDKMGWHCSDTAHLRFDNLRVPVSNLLGEEGGGFRIIMGNFNGERLAMSAIALGFSQACFEEALSWARQRQTFGAPLIERQVIRHKLMDMQMRVQSTQAWVDVLTARADAGDTGTEWVAQVCLLKNHATQAMQFCADAAVQILGGMGFMRGTVSERVYREVKVMMIGGGAEEIMKELAARQSGL</sequence>
<dbReference type="PIRSF" id="PIRSF016578">
    <property type="entry name" value="HsaA"/>
    <property type="match status" value="1"/>
</dbReference>
<dbReference type="GO" id="GO:0033539">
    <property type="term" value="P:fatty acid beta-oxidation using acyl-CoA dehydrogenase"/>
    <property type="evidence" value="ECO:0007669"/>
    <property type="project" value="TreeGrafter"/>
</dbReference>
<comment type="cofactor">
    <cofactor evidence="1">
        <name>FAD</name>
        <dbReference type="ChEBI" id="CHEBI:57692"/>
    </cofactor>
</comment>
<keyword evidence="5" id="KW-0560">Oxidoreductase</keyword>
<feature type="domain" description="Acyl-CoA dehydrogenase/oxidase C-terminal" evidence="6">
    <location>
        <begin position="239"/>
        <end position="389"/>
    </location>
</feature>
<evidence type="ECO:0000256" key="1">
    <source>
        <dbReference type="ARBA" id="ARBA00001974"/>
    </source>
</evidence>
<protein>
    <submittedName>
        <fullName evidence="9">Acyl-CoA dehydrogenase</fullName>
    </submittedName>
</protein>
<proteinExistence type="inferred from homology"/>
<dbReference type="EMBL" id="LVWD01000015">
    <property type="protein sequence ID" value="OAD41520.1"/>
    <property type="molecule type" value="Genomic_DNA"/>
</dbReference>
<keyword evidence="4" id="KW-0274">FAD</keyword>
<evidence type="ECO:0000256" key="4">
    <source>
        <dbReference type="ARBA" id="ARBA00022827"/>
    </source>
</evidence>
<dbReference type="RefSeq" id="WP_066091260.1">
    <property type="nucleotide sequence ID" value="NZ_CP017476.1"/>
</dbReference>
<dbReference type="Pfam" id="PF02770">
    <property type="entry name" value="Acyl-CoA_dh_M"/>
    <property type="match status" value="1"/>
</dbReference>
<dbReference type="InterPro" id="IPR050741">
    <property type="entry name" value="Acyl-CoA_dehydrogenase"/>
</dbReference>
<dbReference type="GO" id="GO:0050660">
    <property type="term" value="F:flavin adenine dinucleotide binding"/>
    <property type="evidence" value="ECO:0007669"/>
    <property type="project" value="InterPro"/>
</dbReference>
<dbReference type="GO" id="GO:0003995">
    <property type="term" value="F:acyl-CoA dehydrogenase activity"/>
    <property type="evidence" value="ECO:0007669"/>
    <property type="project" value="InterPro"/>
</dbReference>
<reference evidence="9 12" key="2">
    <citation type="submission" date="2016-10" db="EMBL/GenBank/DDBJ databases">
        <title>Hydorgenophaga sp. LPB0072 isolated from gastropod.</title>
        <authorList>
            <person name="Kim E."/>
            <person name="Yi H."/>
        </authorList>
    </citation>
    <scope>NUCLEOTIDE SEQUENCE [LARGE SCALE GENOMIC DNA]</scope>
    <source>
        <strain evidence="9 12">LPB0072</strain>
    </source>
</reference>
<dbReference type="PANTHER" id="PTHR48083">
    <property type="entry name" value="MEDIUM-CHAIN SPECIFIC ACYL-COA DEHYDROGENASE, MITOCHONDRIAL-RELATED"/>
    <property type="match status" value="1"/>
</dbReference>
<dbReference type="Proteomes" id="UP000185657">
    <property type="component" value="Unassembled WGS sequence"/>
</dbReference>
<dbReference type="Gene3D" id="1.10.540.10">
    <property type="entry name" value="Acyl-CoA dehydrogenase/oxidase, N-terminal domain"/>
    <property type="match status" value="1"/>
</dbReference>